<evidence type="ECO:0000256" key="7">
    <source>
        <dbReference type="ARBA" id="ARBA00023308"/>
    </source>
</evidence>
<dbReference type="InterPro" id="IPR018485">
    <property type="entry name" value="FGGY_C"/>
</dbReference>
<keyword evidence="4 10" id="KW-0418">Kinase</keyword>
<name>A0A3N2BBC8_9MICO</name>
<proteinExistence type="inferred from homology"/>
<protein>
    <submittedName>
        <fullName evidence="10">Rhamnulokinase</fullName>
    </submittedName>
</protein>
<dbReference type="Pfam" id="PF02782">
    <property type="entry name" value="FGGY_C"/>
    <property type="match status" value="1"/>
</dbReference>
<keyword evidence="7" id="KW-0684">Rhamnose metabolism</keyword>
<dbReference type="SUPFAM" id="SSF53067">
    <property type="entry name" value="Actin-like ATPase domain"/>
    <property type="match status" value="2"/>
</dbReference>
<keyword evidence="2" id="KW-0808">Transferase</keyword>
<dbReference type="Gene3D" id="3.30.420.40">
    <property type="match status" value="2"/>
</dbReference>
<dbReference type="GO" id="GO:0004370">
    <property type="term" value="F:glycerol kinase activity"/>
    <property type="evidence" value="ECO:0007669"/>
    <property type="project" value="TreeGrafter"/>
</dbReference>
<evidence type="ECO:0000313" key="10">
    <source>
        <dbReference type="EMBL" id="ROR72557.1"/>
    </source>
</evidence>
<feature type="domain" description="Carbohydrate kinase FGGY N-terminal" evidence="8">
    <location>
        <begin position="7"/>
        <end position="249"/>
    </location>
</feature>
<dbReference type="GO" id="GO:0005524">
    <property type="term" value="F:ATP binding"/>
    <property type="evidence" value="ECO:0007669"/>
    <property type="project" value="UniProtKB-KW"/>
</dbReference>
<evidence type="ECO:0000256" key="4">
    <source>
        <dbReference type="ARBA" id="ARBA00022777"/>
    </source>
</evidence>
<evidence type="ECO:0000259" key="8">
    <source>
        <dbReference type="Pfam" id="PF00370"/>
    </source>
</evidence>
<dbReference type="GO" id="GO:0019301">
    <property type="term" value="P:rhamnose catabolic process"/>
    <property type="evidence" value="ECO:0007669"/>
    <property type="project" value="InterPro"/>
</dbReference>
<evidence type="ECO:0000256" key="5">
    <source>
        <dbReference type="ARBA" id="ARBA00022840"/>
    </source>
</evidence>
<gene>
    <name evidence="10" type="ORF">EDD31_0912</name>
</gene>
<dbReference type="InterPro" id="IPR043129">
    <property type="entry name" value="ATPase_NBD"/>
</dbReference>
<dbReference type="Proteomes" id="UP000280668">
    <property type="component" value="Unassembled WGS sequence"/>
</dbReference>
<dbReference type="PANTHER" id="PTHR10196">
    <property type="entry name" value="SUGAR KINASE"/>
    <property type="match status" value="1"/>
</dbReference>
<keyword evidence="5" id="KW-0067">ATP-binding</keyword>
<dbReference type="GO" id="GO:0008993">
    <property type="term" value="F:rhamnulokinase activity"/>
    <property type="evidence" value="ECO:0007669"/>
    <property type="project" value="InterPro"/>
</dbReference>
<evidence type="ECO:0000256" key="1">
    <source>
        <dbReference type="ARBA" id="ARBA00009156"/>
    </source>
</evidence>
<evidence type="ECO:0000259" key="9">
    <source>
        <dbReference type="Pfam" id="PF02782"/>
    </source>
</evidence>
<dbReference type="InterPro" id="IPR018484">
    <property type="entry name" value="FGGY_N"/>
</dbReference>
<dbReference type="GO" id="GO:0005829">
    <property type="term" value="C:cytosol"/>
    <property type="evidence" value="ECO:0007669"/>
    <property type="project" value="TreeGrafter"/>
</dbReference>
<dbReference type="EMBL" id="RKHK01000001">
    <property type="protein sequence ID" value="ROR72557.1"/>
    <property type="molecule type" value="Genomic_DNA"/>
</dbReference>
<dbReference type="CDD" id="cd07771">
    <property type="entry name" value="ASKHA_NBD_FGGY_RhaB-like"/>
    <property type="match status" value="1"/>
</dbReference>
<reference evidence="10 11" key="1">
    <citation type="submission" date="2018-11" db="EMBL/GenBank/DDBJ databases">
        <title>Sequencing the genomes of 1000 actinobacteria strains.</title>
        <authorList>
            <person name="Klenk H.-P."/>
        </authorList>
    </citation>
    <scope>NUCLEOTIDE SEQUENCE [LARGE SCALE GENOMIC DNA]</scope>
    <source>
        <strain evidence="10 11">DSM 11294</strain>
    </source>
</reference>
<dbReference type="RefSeq" id="WP_245990892.1">
    <property type="nucleotide sequence ID" value="NZ_RKHK01000001.1"/>
</dbReference>
<dbReference type="GO" id="GO:0006071">
    <property type="term" value="P:glycerol metabolic process"/>
    <property type="evidence" value="ECO:0007669"/>
    <property type="project" value="TreeGrafter"/>
</dbReference>
<evidence type="ECO:0000256" key="3">
    <source>
        <dbReference type="ARBA" id="ARBA00022741"/>
    </source>
</evidence>
<dbReference type="AlphaFoldDB" id="A0A3N2BBC8"/>
<keyword evidence="6" id="KW-1015">Disulfide bond</keyword>
<organism evidence="10 11">
    <name type="scientific">Bogoriella caseilytica</name>
    <dbReference type="NCBI Taxonomy" id="56055"/>
    <lineage>
        <taxon>Bacteria</taxon>
        <taxon>Bacillati</taxon>
        <taxon>Actinomycetota</taxon>
        <taxon>Actinomycetes</taxon>
        <taxon>Micrococcales</taxon>
        <taxon>Bogoriellaceae</taxon>
        <taxon>Bogoriella</taxon>
    </lineage>
</organism>
<accession>A0A3N2BBC8</accession>
<dbReference type="InterPro" id="IPR013449">
    <property type="entry name" value="Rhamnulokinase"/>
</dbReference>
<evidence type="ECO:0000256" key="2">
    <source>
        <dbReference type="ARBA" id="ARBA00022679"/>
    </source>
</evidence>
<comment type="caution">
    <text evidence="10">The sequence shown here is derived from an EMBL/GenBank/DDBJ whole genome shotgun (WGS) entry which is preliminary data.</text>
</comment>
<dbReference type="PANTHER" id="PTHR10196:SF93">
    <property type="entry name" value="L-RHAMNULOKINASE"/>
    <property type="match status" value="1"/>
</dbReference>
<evidence type="ECO:0000313" key="11">
    <source>
        <dbReference type="Proteomes" id="UP000280668"/>
    </source>
</evidence>
<feature type="domain" description="Carbohydrate kinase FGGY C-terminal" evidence="9">
    <location>
        <begin position="257"/>
        <end position="448"/>
    </location>
</feature>
<keyword evidence="11" id="KW-1185">Reference proteome</keyword>
<evidence type="ECO:0000256" key="6">
    <source>
        <dbReference type="ARBA" id="ARBA00023157"/>
    </source>
</evidence>
<dbReference type="Pfam" id="PF00370">
    <property type="entry name" value="FGGY_N"/>
    <property type="match status" value="1"/>
</dbReference>
<sequence length="493" mass="52407">MTVNRTYLSVDLGASSGRVVAGHLDDGRMVTEVIHRFDNVPVAVREGGREVLHWNVLRLYEGILTGVRLAARRRNVVSLGIDTWAVDYGLLDADGALLGNPVHYRDSRTDGVAAEVFTHLPAEMLYERTGLQYQPFNTIFQLAAAAGSAQLATARRLLLLPDLLGYWLTGVAVAEATNASTTGLLDVAARGWSAEILLALRGALGMDLGPLLPPVVEPGTQIGTVDVAGLPEVPLVAVGSHDTASAVVGVPGDGDFAYISCGTWSLVGIELAEPVLSEASRDGNFTNELGVDGSVRYLRNVMGLWLLQECVREWAEAGEEIDLAELLAQSEEVTALRCVVDVDDSAFLAPGGMPERLAQAAAEAGEPVPRTRAEMVRAILDSLALAYRRALRAASDLAEREISVIHLVGGGSRNELLCRLTAEATGLPVIAGPVESTALGNLLVQARSLGDLGEGVDLTGLHRLALASAHQELTRYEPRGGRADWDAAEARLR</sequence>
<comment type="similarity">
    <text evidence="1">Belongs to the FGGY kinase family.</text>
</comment>
<keyword evidence="3" id="KW-0547">Nucleotide-binding</keyword>